<feature type="region of interest" description="Disordered" evidence="1">
    <location>
        <begin position="272"/>
        <end position="303"/>
    </location>
</feature>
<organism evidence="4 5">
    <name type="scientific">Hyaloscypha bicolor E</name>
    <dbReference type="NCBI Taxonomy" id="1095630"/>
    <lineage>
        <taxon>Eukaryota</taxon>
        <taxon>Fungi</taxon>
        <taxon>Dikarya</taxon>
        <taxon>Ascomycota</taxon>
        <taxon>Pezizomycotina</taxon>
        <taxon>Leotiomycetes</taxon>
        <taxon>Helotiales</taxon>
        <taxon>Hyaloscyphaceae</taxon>
        <taxon>Hyaloscypha</taxon>
        <taxon>Hyaloscypha bicolor</taxon>
    </lineage>
</organism>
<evidence type="ECO:0008006" key="6">
    <source>
        <dbReference type="Google" id="ProtNLM"/>
    </source>
</evidence>
<dbReference type="PANTHER" id="PTHR35391">
    <property type="entry name" value="C2H2-TYPE DOMAIN-CONTAINING PROTEIN-RELATED"/>
    <property type="match status" value="1"/>
</dbReference>
<accession>A0A2J6SFZ3</accession>
<dbReference type="Pfam" id="PF26082">
    <property type="entry name" value="zf-C2H2_AcuF"/>
    <property type="match status" value="1"/>
</dbReference>
<dbReference type="InParanoid" id="A0A2J6SFZ3"/>
<reference evidence="4 5" key="1">
    <citation type="submission" date="2016-04" db="EMBL/GenBank/DDBJ databases">
        <title>A degradative enzymes factory behind the ericoid mycorrhizal symbiosis.</title>
        <authorList>
            <consortium name="DOE Joint Genome Institute"/>
            <person name="Martino E."/>
            <person name="Morin E."/>
            <person name="Grelet G."/>
            <person name="Kuo A."/>
            <person name="Kohler A."/>
            <person name="Daghino S."/>
            <person name="Barry K."/>
            <person name="Choi C."/>
            <person name="Cichocki N."/>
            <person name="Clum A."/>
            <person name="Copeland A."/>
            <person name="Hainaut M."/>
            <person name="Haridas S."/>
            <person name="Labutti K."/>
            <person name="Lindquist E."/>
            <person name="Lipzen A."/>
            <person name="Khouja H.-R."/>
            <person name="Murat C."/>
            <person name="Ohm R."/>
            <person name="Olson A."/>
            <person name="Spatafora J."/>
            <person name="Veneault-Fourrey C."/>
            <person name="Henrissat B."/>
            <person name="Grigoriev I."/>
            <person name="Martin F."/>
            <person name="Perotto S."/>
        </authorList>
    </citation>
    <scope>NUCLEOTIDE SEQUENCE [LARGE SCALE GENOMIC DNA]</scope>
    <source>
        <strain evidence="4 5">E</strain>
    </source>
</reference>
<dbReference type="GeneID" id="36585628"/>
<feature type="compositionally biased region" description="Low complexity" evidence="1">
    <location>
        <begin position="274"/>
        <end position="292"/>
    </location>
</feature>
<name>A0A2J6SFZ3_9HELO</name>
<feature type="region of interest" description="Disordered" evidence="1">
    <location>
        <begin position="538"/>
        <end position="559"/>
    </location>
</feature>
<evidence type="ECO:0000313" key="4">
    <source>
        <dbReference type="EMBL" id="PMD49670.1"/>
    </source>
</evidence>
<dbReference type="OrthoDB" id="3559580at2759"/>
<protein>
    <recommendedName>
        <fullName evidence="6">C2H2-type domain-containing protein</fullName>
    </recommendedName>
</protein>
<sequence length="891" mass="99306">MDIASQEHIRTNANICLETFSHLCKLHGEDSWFEDQKARCKLWAADLGVFAPMRVSADHRLREYPVIRQVINQLLRGVAANLVHLAKLSSSETLSTSSDQGQEEEQQENLSDSSGSSCTVPSLPSDTNYDNVDSDAISLCRLSVKDAITRLYTISTSIRHSGSRYRDQRAEAFVNEDSERRSQAESFLAVSKAILDFKYQKASEQLRERTAKTIILRQNRIFYRRSHREKRAEVVPHLPEESPIVIDSHSATSATKTNLHLLEHDLKSGTEYASQSTVGSSTGSSTFGSTDSHMQPLQFPRPPNVKPGDHFSCNYCCKLCPAEETGAKRWRKHIIRDLMPYFCVFEDCSTPAELFDNFNDWLLHMRQAHQRSSWVCFSPAHEPKTFNAEDLYAGHLESDHPGTFSGAELPTLTRMAMRSTFHLFTKCPFCLQPPKGSDSLGEGLITNEEEYRLQKHVADHLISSALISLRWVDDTDKTLLASSSSAAHSKRSTISGLGSEYSLPFEDPPGRGNSEEDTSSGLVGEEGWGSYAFDTQDVTKGQENDSSNPIPETQNSQNDIPTLHVDNIALNLAQATIDPSAGSYTQQNLGRQNLIRTRDPDTSREEFDPHYKVHDPWAFRWGKVFKVLWAEPKDENGEGSDSGGSVTVRKDARGEEIFAKVRRFVIIKAAEGHCICLPINTYSGQGVNKKGVHADHHAIIYSGRRPVAFRGEKEKGLTMRSIKVSPDNARHKLDDASRLNYAKTYTVEYNVKVWFIGKVSADSEWQIRTDFNRVHPPLAIKGVKPSDEPDIFNHNFPATYGSSDGYATYQKASHTTYGYSAANPYTSAATNTQVSPSGVYGSSAEFYDSGNIAQTGGNETAPGEWHREPSLGPMPEEGESHEEDHGDIYDA</sequence>
<feature type="compositionally biased region" description="Basic and acidic residues" evidence="1">
    <location>
        <begin position="882"/>
        <end position="891"/>
    </location>
</feature>
<feature type="region of interest" description="Disordered" evidence="1">
    <location>
        <begin position="491"/>
        <end position="526"/>
    </location>
</feature>
<gene>
    <name evidence="4" type="ORF">K444DRAFT_576831</name>
</gene>
<dbReference type="InterPro" id="IPR046497">
    <property type="entry name" value="DUF6590"/>
</dbReference>
<dbReference type="Pfam" id="PF20233">
    <property type="entry name" value="DUF6590"/>
    <property type="match status" value="1"/>
</dbReference>
<dbReference type="EMBL" id="KZ613919">
    <property type="protein sequence ID" value="PMD49670.1"/>
    <property type="molecule type" value="Genomic_DNA"/>
</dbReference>
<keyword evidence="5" id="KW-1185">Reference proteome</keyword>
<evidence type="ECO:0000259" key="3">
    <source>
        <dbReference type="Pfam" id="PF26082"/>
    </source>
</evidence>
<dbReference type="PANTHER" id="PTHR35391:SF5">
    <property type="entry name" value="DUF6590 DOMAIN-CONTAINING PROTEIN"/>
    <property type="match status" value="1"/>
</dbReference>
<feature type="region of interest" description="Disordered" evidence="1">
    <location>
        <begin position="850"/>
        <end position="891"/>
    </location>
</feature>
<dbReference type="STRING" id="1095630.A0A2J6SFZ3"/>
<dbReference type="Proteomes" id="UP000235371">
    <property type="component" value="Unassembled WGS sequence"/>
</dbReference>
<evidence type="ECO:0000313" key="5">
    <source>
        <dbReference type="Proteomes" id="UP000235371"/>
    </source>
</evidence>
<evidence type="ECO:0000259" key="2">
    <source>
        <dbReference type="Pfam" id="PF20233"/>
    </source>
</evidence>
<dbReference type="RefSeq" id="XP_024726574.1">
    <property type="nucleotide sequence ID" value="XM_024877551.1"/>
</dbReference>
<proteinExistence type="predicted"/>
<dbReference type="InterPro" id="IPR058925">
    <property type="entry name" value="zf-C2H2_AcuF"/>
</dbReference>
<feature type="region of interest" description="Disordered" evidence="1">
    <location>
        <begin position="93"/>
        <end position="126"/>
    </location>
</feature>
<evidence type="ECO:0000256" key="1">
    <source>
        <dbReference type="SAM" id="MobiDB-lite"/>
    </source>
</evidence>
<feature type="compositionally biased region" description="Polar residues" evidence="1">
    <location>
        <begin position="109"/>
        <end position="126"/>
    </location>
</feature>
<feature type="domain" description="DUF6590" evidence="2">
    <location>
        <begin position="619"/>
        <end position="763"/>
    </location>
</feature>
<feature type="domain" description="Oxidoreductase acuF-like C2H2 type zinc-finger" evidence="3">
    <location>
        <begin position="308"/>
        <end position="338"/>
    </location>
</feature>
<dbReference type="AlphaFoldDB" id="A0A2J6SFZ3"/>